<organism evidence="1 2">
    <name type="scientific">Entamoeba nuttalli</name>
    <dbReference type="NCBI Taxonomy" id="412467"/>
    <lineage>
        <taxon>Eukaryota</taxon>
        <taxon>Amoebozoa</taxon>
        <taxon>Evosea</taxon>
        <taxon>Archamoebae</taxon>
        <taxon>Mastigamoebida</taxon>
        <taxon>Entamoebidae</taxon>
        <taxon>Entamoeba</taxon>
    </lineage>
</organism>
<dbReference type="EMBL" id="BAAFRS010000219">
    <property type="protein sequence ID" value="GAB1224828.1"/>
    <property type="molecule type" value="Genomic_DNA"/>
</dbReference>
<sequence length="373" mass="43307">MAKKLAKVPRLPKKTLTAQTKIKSTNTRRMYILAGCYYLVTKGWSFHFSKEQRIAEKLNHFFPIQKIWNENGVTIFDKDCEYELIQEGKKAKLKFDKEGIPIKKEVTETSGKQNKKRLVYNELVVMNIINEYYMKYYNEIGKDISLTHTKVSKNTISSQQYTKLPLVKKDGKLIGIFNKIDVLNTTGSLVYDFLFQYLTRERGSQTKYEGVFIGDICYLKKTTYGNNILGFSKEMFLDQFIDESKFKYFNDQVNSPSLVSCLSITSLQQLNGDVKIPQLEVYTDINDSMEDDILNNSIDSHFVEHQNIVFDYSSLEVNNGEVLHQIDCPCNKVIESNSSVDMNIYENNEEYLQADHYSDMGLKEYGFIQGIYY</sequence>
<evidence type="ECO:0000313" key="1">
    <source>
        <dbReference type="EMBL" id="GAB1224828.1"/>
    </source>
</evidence>
<name>A0ABQ0DPN9_9EUKA</name>
<keyword evidence="2" id="KW-1185">Reference proteome</keyword>
<comment type="caution">
    <text evidence="1">The sequence shown here is derived from an EMBL/GenBank/DDBJ whole genome shotgun (WGS) entry which is preliminary data.</text>
</comment>
<evidence type="ECO:0000313" key="2">
    <source>
        <dbReference type="Proteomes" id="UP001628156"/>
    </source>
</evidence>
<protein>
    <submittedName>
        <fullName evidence="1">Uncharacterized protein</fullName>
    </submittedName>
</protein>
<reference evidence="1 2" key="1">
    <citation type="journal article" date="2019" name="PLoS Negl. Trop. Dis.">
        <title>Whole genome sequencing of Entamoeba nuttalli reveals mammalian host-related molecular signatures and a novel octapeptide-repeat surface protein.</title>
        <authorList>
            <person name="Tanaka M."/>
            <person name="Makiuchi T."/>
            <person name="Komiyama T."/>
            <person name="Shiina T."/>
            <person name="Osaki K."/>
            <person name="Tachibana H."/>
        </authorList>
    </citation>
    <scope>NUCLEOTIDE SEQUENCE [LARGE SCALE GENOMIC DNA]</scope>
    <source>
        <strain evidence="1 2">P19-061405</strain>
    </source>
</reference>
<accession>A0ABQ0DPN9</accession>
<proteinExistence type="predicted"/>
<gene>
    <name evidence="1" type="ORF">ENUP19_0219G0054</name>
</gene>
<dbReference type="Proteomes" id="UP001628156">
    <property type="component" value="Unassembled WGS sequence"/>
</dbReference>